<dbReference type="RefSeq" id="WP_217067673.1">
    <property type="nucleotide sequence ID" value="NZ_JAHQCS010000142.1"/>
</dbReference>
<feature type="domain" description="Cell envelope-related transcriptional attenuator" evidence="5">
    <location>
        <begin position="94"/>
        <end position="242"/>
    </location>
</feature>
<evidence type="ECO:0000313" key="7">
    <source>
        <dbReference type="Proteomes" id="UP000784880"/>
    </source>
</evidence>
<keyword evidence="3" id="KW-0735">Signal-anchor</keyword>
<keyword evidence="4" id="KW-0472">Membrane</keyword>
<keyword evidence="4" id="KW-1133">Transmembrane helix</keyword>
<dbReference type="PANTHER" id="PTHR33392">
    <property type="entry name" value="POLYISOPRENYL-TEICHOIC ACID--PEPTIDOGLYCAN TEICHOIC ACID TRANSFERASE TAGU"/>
    <property type="match status" value="1"/>
</dbReference>
<keyword evidence="7" id="KW-1185">Reference proteome</keyword>
<reference evidence="6 7" key="1">
    <citation type="submission" date="2021-06" db="EMBL/GenBank/DDBJ databases">
        <title>Bacillus sp. RD4P76, an endophyte from a halophyte.</title>
        <authorList>
            <person name="Sun J.-Q."/>
        </authorList>
    </citation>
    <scope>NUCLEOTIDE SEQUENCE [LARGE SCALE GENOMIC DNA]</scope>
    <source>
        <strain evidence="6 7">CGMCC 1.15917</strain>
    </source>
</reference>
<evidence type="ECO:0000256" key="3">
    <source>
        <dbReference type="ARBA" id="ARBA00022968"/>
    </source>
</evidence>
<evidence type="ECO:0000256" key="1">
    <source>
        <dbReference type="ARBA" id="ARBA00006068"/>
    </source>
</evidence>
<dbReference type="InterPro" id="IPR004474">
    <property type="entry name" value="LytR_CpsA_psr"/>
</dbReference>
<dbReference type="InterPro" id="IPR050922">
    <property type="entry name" value="LytR/CpsA/Psr_CW_biosynth"/>
</dbReference>
<dbReference type="Pfam" id="PF03816">
    <property type="entry name" value="LytR_cpsA_psr"/>
    <property type="match status" value="1"/>
</dbReference>
<evidence type="ECO:0000256" key="4">
    <source>
        <dbReference type="ARBA" id="ARBA00022989"/>
    </source>
</evidence>
<comment type="caution">
    <text evidence="6">The sequence shown here is derived from an EMBL/GenBank/DDBJ whole genome shotgun (WGS) entry which is preliminary data.</text>
</comment>
<name>A0ABS6JIP5_9BACI</name>
<accession>A0ABS6JIP5</accession>
<proteinExistence type="inferred from homology"/>
<sequence length="345" mass="38906">MAQLRTEYQKNTKKRTRNKYMKITLITFLGLFLIAGSVFAYSVWKLHNVTAGAQHELDRGDRSDLRETVVNPNKDPISILFVGLDTRDGDLSGRTDAMILATFNPEEGSIKMLNIPRDSMVEIVGHGTVDKINHAHAFGGIDMTMDTVENLFGIPVDYFVSLNFDAFMEIIDELGGITVNSPFTFTEKDNATYGTITIYEGEQTLNGQEALAYVRMRKQDPQGDLGRGERQKEVIESIIRKGASLSTITRFGPIMDSVERNLNTNITFNNILSMHSFATELDNIDSLSLEGDNHYENAIYYYKLREESVQEISDRLHVHLGLKDPSVLDVYDVEEELEGTETLDQ</sequence>
<evidence type="ECO:0000256" key="2">
    <source>
        <dbReference type="ARBA" id="ARBA00022692"/>
    </source>
</evidence>
<dbReference type="NCBIfam" id="TIGR00350">
    <property type="entry name" value="lytR_cpsA_psr"/>
    <property type="match status" value="1"/>
</dbReference>
<dbReference type="PANTHER" id="PTHR33392:SF3">
    <property type="entry name" value="POLYISOPRENYL-TEICHOIC ACID--PEPTIDOGLYCAN TEICHOIC ACID TRANSFERASE TAGT"/>
    <property type="match status" value="1"/>
</dbReference>
<organism evidence="6 7">
    <name type="scientific">Evansella tamaricis</name>
    <dbReference type="NCBI Taxonomy" id="2069301"/>
    <lineage>
        <taxon>Bacteria</taxon>
        <taxon>Bacillati</taxon>
        <taxon>Bacillota</taxon>
        <taxon>Bacilli</taxon>
        <taxon>Bacillales</taxon>
        <taxon>Bacillaceae</taxon>
        <taxon>Evansella</taxon>
    </lineage>
</organism>
<evidence type="ECO:0000313" key="6">
    <source>
        <dbReference type="EMBL" id="MBU9713518.1"/>
    </source>
</evidence>
<evidence type="ECO:0000259" key="5">
    <source>
        <dbReference type="Pfam" id="PF03816"/>
    </source>
</evidence>
<gene>
    <name evidence="6" type="ORF">KS419_17455</name>
</gene>
<keyword evidence="2" id="KW-0812">Transmembrane</keyword>
<protein>
    <submittedName>
        <fullName evidence="6">LCP family protein</fullName>
    </submittedName>
</protein>
<dbReference type="Proteomes" id="UP000784880">
    <property type="component" value="Unassembled WGS sequence"/>
</dbReference>
<dbReference type="EMBL" id="JAHQCS010000142">
    <property type="protein sequence ID" value="MBU9713518.1"/>
    <property type="molecule type" value="Genomic_DNA"/>
</dbReference>
<comment type="similarity">
    <text evidence="1">Belongs to the LytR/CpsA/Psr (LCP) family.</text>
</comment>